<dbReference type="SUPFAM" id="SSF53223">
    <property type="entry name" value="Aminoacid dehydrogenase-like, N-terminal domain"/>
    <property type="match status" value="1"/>
</dbReference>
<dbReference type="Pfam" id="PF21077">
    <property type="entry name" value="GDH_ACT3"/>
    <property type="match status" value="1"/>
</dbReference>
<evidence type="ECO:0000259" key="1">
    <source>
        <dbReference type="Pfam" id="PF05088"/>
    </source>
</evidence>
<dbReference type="InterPro" id="IPR028971">
    <property type="entry name" value="NAD-GDH_cat"/>
</dbReference>
<dbReference type="InterPro" id="IPR024727">
    <property type="entry name" value="NAD_Glu_DH_N_ACT1"/>
</dbReference>
<dbReference type="InterPro" id="IPR049064">
    <property type="entry name" value="NAD_Glu_DH_ACT3"/>
</dbReference>
<feature type="domain" description="NAD-glutamate dehydrogenase ACT3" evidence="5">
    <location>
        <begin position="591"/>
        <end position="654"/>
    </location>
</feature>
<dbReference type="Pfam" id="PF21079">
    <property type="entry name" value="GDH_HM2"/>
    <property type="match status" value="1"/>
</dbReference>
<dbReference type="GO" id="GO:0006538">
    <property type="term" value="P:L-glutamate catabolic process"/>
    <property type="evidence" value="ECO:0007669"/>
    <property type="project" value="InterPro"/>
</dbReference>
<dbReference type="InterPro" id="IPR036291">
    <property type="entry name" value="NAD(P)-bd_dom_sf"/>
</dbReference>
<dbReference type="OrthoDB" id="9758052at2"/>
<dbReference type="Pfam" id="PF21078">
    <property type="entry name" value="GDH_HM3"/>
    <property type="match status" value="1"/>
</dbReference>
<dbReference type="Pfam" id="PF21073">
    <property type="entry name" value="GDH_HM1"/>
    <property type="match status" value="1"/>
</dbReference>
<evidence type="ECO:0000259" key="4">
    <source>
        <dbReference type="Pfam" id="PF21076"/>
    </source>
</evidence>
<feature type="domain" description="NAD-glutamate dehydrogenase N-terminal ACT1" evidence="3">
    <location>
        <begin position="37"/>
        <end position="189"/>
    </location>
</feature>
<evidence type="ECO:0000313" key="7">
    <source>
        <dbReference type="Proteomes" id="UP000237846"/>
    </source>
</evidence>
<dbReference type="PANTHER" id="PTHR43403:SF1">
    <property type="entry name" value="NAD-SPECIFIC GLUTAMATE DEHYDROGENASE"/>
    <property type="match status" value="1"/>
</dbReference>
<evidence type="ECO:0000259" key="3">
    <source>
        <dbReference type="Pfam" id="PF21075"/>
    </source>
</evidence>
<dbReference type="Pfam" id="PF21075">
    <property type="entry name" value="GDH_ACT1"/>
    <property type="match status" value="1"/>
</dbReference>
<sequence>MSAEADEISSDLLDRVRAACAALPAASADGPKITADFLELYYRHVPPEDIAERSPQELGGIVLRHRRLAELRPQGRAKVQAFTPTVEADGWAVAHSVIEIVTDDMPFLVDSVTMELARRGVGVHQVIHPQLRVIRSVDGRLVEVLGNGAPPTLAGESVAHGAKFAESWMHIEIDRQSGAAELKRLQDDLERVLTDVRQVDEDAAKMRLRALDLADRLESGAEVPEGAGVPGDEVSDGVELLRWLAGGHFTFLGYREYDLVEAPEGPDSGGGEALRPVPGTGLGLLRADKATSESFARLPEEVRAKAREPHVLILTKANSRSTVHRPHYLDYVGVKRFDASGAVVGERRFLGLFTRDAYSAGISHVPVLRRKLTEVLRRAELDPESHDGKDLIELLESYPRDELFQTGVDDLLPIARGVLRLRQRRQTKLFLRRDTYGRFMSCLVYLPRDRYTTQVRVEIQRVLTDAFGSTSFDYSAMVSDSQLARLHVVVRGERGRPLPVVDQAELEARVIAATRSWDDDLIEALTERFGPDRAAALLRSYAGALPEGYKADVPAADALGDLAALEELYGEADGGAAGEGATSVRLCPGPQRGQWRLRLFRTDRPVSLSDVLPMLERMGVEVVDERPYPVAPSRERSRPAWIYVFGLRYPEEADAVAGLSGAPVPRAGGALTRPEDYIELFGDAFMAMWRGEVESDSFNALVLRAGLTWRQITVLRAYSRYLRQTGITFSQSYIERVLVSNVHLASLLVRLFESRFDPRHQGGEGERTAAITEEIMGELDAVANLDHDRILRTFLACVDATLRTNYFQAARSGAEGAPPFHPYLVLKLDPERIPDLPLPRPRLEAFVYSPRVEGVHLRFGPVARGGLRWSERPQDFRTEILGLVKAQTVKNAVIVPTGAKGGFVCKRLPAGGDRDAVMAEVVACYRQFISALLDITDNLVGGRVVPPDGVVRYDGDDTYLVVAADKGTATFSDIANEIAAEYGFWLGDAFASGGSVGYDHKAMGITARGAWESVKLHFREIGVDVMSTPFTAVGIGDMSGDVFGNGMLLSEHTRLVAAFDHRHIFVDPDPDPAVGFAERRRLFELPRSSWEDYDPALISPGGGVFSRTAKSVPVGPQLRAALGLPEDVARLSPPELIQAVLRAPVDLLWNGGIGTYVKAASESHAAAGDKANDHVRIDASELRCRVVGEGGNLGLTQLARIEFALAGGMVNTDFIDNSAGVDTSDHEVNIKIMLDRAVRSGELSRAERDELFLAMTDEVAGLVLRNNYHQNVVLAASRKQAPQLLHVHGRYLRELERSGRLDRRLEFLPDAKAIAERRSSGAGLTGPELSVLHAYTKIDLAERTLESDLPDDPFLQARLVRYFPTPLRERFAERMADHPLRREIITKAVVNDLVNRSGSTFAFRMREETGADVPAIVRAFSVSRNVFDLRGFWHAVEQLDERVSTATQLKLLLECRKLSERGSRWLLLNRPARYPIGEVVNFFREGVATIVPQLPELLRGRDLAGFQERRDQLVKADVPVELAERTAAMVPAFSTFDLVEVAADRGEPVRRVAEVYFDLADRLQIARLRDRVIALPRDDRWNTMARSALRDELYAAHAKLTLTVLSTTAPGGGAAERVAAWEEANAVAVARARETLSDIWESERFDMATLSVALRAVRTLVSTREEAG</sequence>
<feature type="domain" description="NAD-glutamate dehydrogenase ACT2" evidence="4">
    <location>
        <begin position="428"/>
        <end position="518"/>
    </location>
</feature>
<feature type="domain" description="NAD-specific glutamate dehydrogenase C-terminal" evidence="2">
    <location>
        <begin position="1321"/>
        <end position="1658"/>
    </location>
</feature>
<dbReference type="RefSeq" id="WP_106237417.1">
    <property type="nucleotide sequence ID" value="NZ_PVZC01000001.1"/>
</dbReference>
<organism evidence="6 7">
    <name type="scientific">Allonocardiopsis opalescens</name>
    <dbReference type="NCBI Taxonomy" id="1144618"/>
    <lineage>
        <taxon>Bacteria</taxon>
        <taxon>Bacillati</taxon>
        <taxon>Actinomycetota</taxon>
        <taxon>Actinomycetes</taxon>
        <taxon>Streptosporangiales</taxon>
        <taxon>Allonocardiopsis</taxon>
    </lineage>
</organism>
<evidence type="ECO:0000313" key="6">
    <source>
        <dbReference type="EMBL" id="PRY01540.1"/>
    </source>
</evidence>
<dbReference type="GO" id="GO:0004069">
    <property type="term" value="F:L-aspartate:2-oxoglutarate aminotransferase activity"/>
    <property type="evidence" value="ECO:0007669"/>
    <property type="project" value="InterPro"/>
</dbReference>
<comment type="caution">
    <text evidence="6">The sequence shown here is derived from an EMBL/GenBank/DDBJ whole genome shotgun (WGS) entry which is preliminary data.</text>
</comment>
<dbReference type="SUPFAM" id="SSF51735">
    <property type="entry name" value="NAD(P)-binding Rossmann-fold domains"/>
    <property type="match status" value="1"/>
</dbReference>
<reference evidence="6 7" key="1">
    <citation type="submission" date="2018-03" db="EMBL/GenBank/DDBJ databases">
        <title>Genomic Encyclopedia of Archaeal and Bacterial Type Strains, Phase II (KMG-II): from individual species to whole genera.</title>
        <authorList>
            <person name="Goeker M."/>
        </authorList>
    </citation>
    <scope>NUCLEOTIDE SEQUENCE [LARGE SCALE GENOMIC DNA]</scope>
    <source>
        <strain evidence="6 7">DSM 45601</strain>
    </source>
</reference>
<dbReference type="Pfam" id="PF21076">
    <property type="entry name" value="GDH_ACT2"/>
    <property type="match status" value="1"/>
</dbReference>
<dbReference type="Pfam" id="PF05088">
    <property type="entry name" value="Bac_GDH_CD"/>
    <property type="match status" value="1"/>
</dbReference>
<dbReference type="Pfam" id="PF21074">
    <property type="entry name" value="GDH_C"/>
    <property type="match status" value="1"/>
</dbReference>
<evidence type="ECO:0000259" key="2">
    <source>
        <dbReference type="Pfam" id="PF21074"/>
    </source>
</evidence>
<feature type="domain" description="NAD-glutamate dehydrogenase catalytic" evidence="1">
    <location>
        <begin position="775"/>
        <end position="1275"/>
    </location>
</feature>
<dbReference type="EMBL" id="PVZC01000001">
    <property type="protein sequence ID" value="PRY01540.1"/>
    <property type="molecule type" value="Genomic_DNA"/>
</dbReference>
<dbReference type="InterPro" id="IPR007780">
    <property type="entry name" value="NAD_Glu_DH_bac"/>
</dbReference>
<dbReference type="PANTHER" id="PTHR43403">
    <property type="entry name" value="NAD-SPECIFIC GLUTAMATE DEHYDROGENASE"/>
    <property type="match status" value="1"/>
</dbReference>
<gene>
    <name evidence="6" type="ORF">CLV72_101122</name>
</gene>
<dbReference type="PIRSF" id="PIRSF036761">
    <property type="entry name" value="GDH_Mll4104"/>
    <property type="match status" value="1"/>
</dbReference>
<accession>A0A2T0QCE1</accession>
<evidence type="ECO:0000259" key="5">
    <source>
        <dbReference type="Pfam" id="PF21077"/>
    </source>
</evidence>
<dbReference type="InterPro" id="IPR049056">
    <property type="entry name" value="NAD_Glu_DH_HM3"/>
</dbReference>
<dbReference type="InterPro" id="IPR049062">
    <property type="entry name" value="NAD_Glu_DH_ACT2"/>
</dbReference>
<dbReference type="GO" id="GO:0004352">
    <property type="term" value="F:glutamate dehydrogenase (NAD+) activity"/>
    <property type="evidence" value="ECO:0007669"/>
    <property type="project" value="InterPro"/>
</dbReference>
<dbReference type="InterPro" id="IPR049058">
    <property type="entry name" value="NAD_Glu_DH_HM2"/>
</dbReference>
<protein>
    <submittedName>
        <fullName evidence="6">Glutamate dehydrogenase</fullName>
    </submittedName>
</protein>
<proteinExistence type="predicted"/>
<dbReference type="Proteomes" id="UP000237846">
    <property type="component" value="Unassembled WGS sequence"/>
</dbReference>
<keyword evidence="7" id="KW-1185">Reference proteome</keyword>
<name>A0A2T0QCE1_9ACTN</name>
<dbReference type="InterPro" id="IPR049059">
    <property type="entry name" value="NAD_Glu_DH_HM1"/>
</dbReference>
<dbReference type="InterPro" id="IPR046346">
    <property type="entry name" value="Aminoacid_DH-like_N_sf"/>
</dbReference>
<dbReference type="InterPro" id="IPR048381">
    <property type="entry name" value="GDH_C"/>
</dbReference>